<organism evidence="13 14">
    <name type="scientific">Brassica cretica</name>
    <name type="common">Mustard</name>
    <dbReference type="NCBI Taxonomy" id="69181"/>
    <lineage>
        <taxon>Eukaryota</taxon>
        <taxon>Viridiplantae</taxon>
        <taxon>Streptophyta</taxon>
        <taxon>Embryophyta</taxon>
        <taxon>Tracheophyta</taxon>
        <taxon>Spermatophyta</taxon>
        <taxon>Magnoliopsida</taxon>
        <taxon>eudicotyledons</taxon>
        <taxon>Gunneridae</taxon>
        <taxon>Pentapetalae</taxon>
        <taxon>rosids</taxon>
        <taxon>malvids</taxon>
        <taxon>Brassicales</taxon>
        <taxon>Brassicaceae</taxon>
        <taxon>Brassiceae</taxon>
        <taxon>Brassica</taxon>
    </lineage>
</organism>
<evidence type="ECO:0000256" key="3">
    <source>
        <dbReference type="ARBA" id="ARBA00022771"/>
    </source>
</evidence>
<dbReference type="PROSITE" id="PS00344">
    <property type="entry name" value="GATA_ZN_FINGER_1"/>
    <property type="match status" value="1"/>
</dbReference>
<dbReference type="SMART" id="SM00401">
    <property type="entry name" value="ZnF_GATA"/>
    <property type="match status" value="1"/>
</dbReference>
<name>A0A8S9H1J5_BRACR</name>
<dbReference type="GO" id="GO:0005634">
    <property type="term" value="C:nucleus"/>
    <property type="evidence" value="ECO:0007669"/>
    <property type="project" value="UniProtKB-SubCell"/>
</dbReference>
<proteinExistence type="inferred from homology"/>
<keyword evidence="7" id="KW-0804">Transcription</keyword>
<sequence length="558" mass="60973">MFFSENDAVHHSSPYASVDCTLSLGTPSTRLCNDDDDRRFSSHTSNNMSNALGSWDFLHGGKQGGGGGGGNNLLARRCANCDTTSTPLWRNGPRGPKSLCNACGIRFKKEERRASTARNSTSGGVSTAAAGVPASDHHGMGIDTTPWIEKLPHSFKMHSSMCLELKNLVDRVIIIFPDIEDARPGSSSGIQTLCLLNKALEKAKLLLQYCSESRKLYMSLTDIRSMVPTVLAIKITQIVQDLRSTVLSLEPSEEEAALKLHLSTPEAIVSERRSLKSLFVKLGEREGEKRQVLKYLLCLLKKHEEIIWRDNSSFTQLQSVNDDPVCASAAEAGCSEELDFSTTSDLSCFSTDSYSKMSKADYFMPMQTIVSESGAEVTDSPHREVEIGSLSSLLKMADSGEEQAMDTLKSLSSSNEICLEMQAILRNLCNTEKGRVCITETPGCLASIAELLDSISILLQLCVEKIECCKLVVREGVDIYSSLFLISNNGTEEAKVGASELLRALEEVDSNSPPEGATTSQTVITPVKHQEPMLTTPSLKKSGLFGLRFPFSRRRKVC</sequence>
<dbReference type="InterPro" id="IPR013088">
    <property type="entry name" value="Znf_NHR/GATA"/>
</dbReference>
<dbReference type="Proteomes" id="UP000712281">
    <property type="component" value="Unassembled WGS sequence"/>
</dbReference>
<keyword evidence="3 10" id="KW-0863">Zinc-finger</keyword>
<dbReference type="GO" id="GO:0008270">
    <property type="term" value="F:zinc ion binding"/>
    <property type="evidence" value="ECO:0007669"/>
    <property type="project" value="UniProtKB-KW"/>
</dbReference>
<evidence type="ECO:0000256" key="6">
    <source>
        <dbReference type="ARBA" id="ARBA00023125"/>
    </source>
</evidence>
<evidence type="ECO:0000313" key="13">
    <source>
        <dbReference type="EMBL" id="KAF2550744.1"/>
    </source>
</evidence>
<feature type="region of interest" description="Disordered" evidence="11">
    <location>
        <begin position="113"/>
        <end position="136"/>
    </location>
</feature>
<evidence type="ECO:0000256" key="1">
    <source>
        <dbReference type="ARBA" id="ARBA00004123"/>
    </source>
</evidence>
<comment type="caution">
    <text evidence="13">The sequence shown here is derived from an EMBL/GenBank/DDBJ whole genome shotgun (WGS) entry which is preliminary data.</text>
</comment>
<keyword evidence="6" id="KW-0238">DNA-binding</keyword>
<comment type="subcellular location">
    <subcellularLocation>
        <location evidence="1">Nucleus</location>
    </subcellularLocation>
</comment>
<evidence type="ECO:0000256" key="7">
    <source>
        <dbReference type="ARBA" id="ARBA00023163"/>
    </source>
</evidence>
<feature type="compositionally biased region" description="Polar residues" evidence="11">
    <location>
        <begin position="116"/>
        <end position="125"/>
    </location>
</feature>
<reference evidence="13" key="1">
    <citation type="submission" date="2019-12" db="EMBL/GenBank/DDBJ databases">
        <title>Genome sequencing and annotation of Brassica cretica.</title>
        <authorList>
            <person name="Studholme D.J."/>
            <person name="Sarris P.F."/>
        </authorList>
    </citation>
    <scope>NUCLEOTIDE SEQUENCE</scope>
    <source>
        <strain evidence="13">PFS-001/15</strain>
        <tissue evidence="13">Leaf</tissue>
    </source>
</reference>
<protein>
    <recommendedName>
        <fullName evidence="12">GATA-type domain-containing protein</fullName>
    </recommendedName>
</protein>
<feature type="domain" description="GATA-type" evidence="12">
    <location>
        <begin position="72"/>
        <end position="108"/>
    </location>
</feature>
<dbReference type="InterPro" id="IPR000679">
    <property type="entry name" value="Znf_GATA"/>
</dbReference>
<dbReference type="GO" id="GO:0006355">
    <property type="term" value="P:regulation of DNA-templated transcription"/>
    <property type="evidence" value="ECO:0007669"/>
    <property type="project" value="InterPro"/>
</dbReference>
<evidence type="ECO:0000256" key="9">
    <source>
        <dbReference type="ARBA" id="ARBA00024019"/>
    </source>
</evidence>
<dbReference type="SUPFAM" id="SSF57716">
    <property type="entry name" value="Glucocorticoid receptor-like (DNA-binding domain)"/>
    <property type="match status" value="1"/>
</dbReference>
<evidence type="ECO:0000256" key="11">
    <source>
        <dbReference type="SAM" id="MobiDB-lite"/>
    </source>
</evidence>
<gene>
    <name evidence="13" type="ORF">F2Q68_00037937</name>
</gene>
<dbReference type="Pfam" id="PF00320">
    <property type="entry name" value="GATA"/>
    <property type="match status" value="1"/>
</dbReference>
<evidence type="ECO:0000259" key="12">
    <source>
        <dbReference type="PROSITE" id="PS50114"/>
    </source>
</evidence>
<evidence type="ECO:0000256" key="8">
    <source>
        <dbReference type="ARBA" id="ARBA00023242"/>
    </source>
</evidence>
<evidence type="ECO:0000256" key="4">
    <source>
        <dbReference type="ARBA" id="ARBA00022833"/>
    </source>
</evidence>
<dbReference type="CDD" id="cd00202">
    <property type="entry name" value="ZnF_GATA"/>
    <property type="match status" value="1"/>
</dbReference>
<dbReference type="PROSITE" id="PS50114">
    <property type="entry name" value="GATA_ZN_FINGER_2"/>
    <property type="match status" value="1"/>
</dbReference>
<keyword evidence="4" id="KW-0862">Zinc</keyword>
<dbReference type="GO" id="GO:0009908">
    <property type="term" value="P:flower development"/>
    <property type="evidence" value="ECO:0007669"/>
    <property type="project" value="UniProtKB-ARBA"/>
</dbReference>
<dbReference type="GO" id="GO:0043565">
    <property type="term" value="F:sequence-specific DNA binding"/>
    <property type="evidence" value="ECO:0007669"/>
    <property type="project" value="InterPro"/>
</dbReference>
<dbReference type="PANTHER" id="PTHR46813">
    <property type="entry name" value="GATA TRANSCRIPTION FACTOR 18"/>
    <property type="match status" value="1"/>
</dbReference>
<dbReference type="FunFam" id="3.30.50.10:FF:000053">
    <property type="entry name" value="GATA transcription factor 15"/>
    <property type="match status" value="1"/>
</dbReference>
<keyword evidence="8" id="KW-0539">Nucleus</keyword>
<dbReference type="PANTHER" id="PTHR46813:SF19">
    <property type="entry name" value="GATA TRANSCRIPTION FACTOR 19"/>
    <property type="match status" value="1"/>
</dbReference>
<keyword evidence="2" id="KW-0479">Metal-binding</keyword>
<evidence type="ECO:0000256" key="10">
    <source>
        <dbReference type="PROSITE-ProRule" id="PRU00094"/>
    </source>
</evidence>
<evidence type="ECO:0000256" key="2">
    <source>
        <dbReference type="ARBA" id="ARBA00022723"/>
    </source>
</evidence>
<dbReference type="Gene3D" id="3.30.50.10">
    <property type="entry name" value="Erythroid Transcription Factor GATA-1, subunit A"/>
    <property type="match status" value="1"/>
</dbReference>
<comment type="similarity">
    <text evidence="9">Belongs to the type IV zinc-finger family. Class B subfamily.</text>
</comment>
<evidence type="ECO:0000313" key="14">
    <source>
        <dbReference type="Proteomes" id="UP000712281"/>
    </source>
</evidence>
<dbReference type="EMBL" id="QGKW02001988">
    <property type="protein sequence ID" value="KAF2550744.1"/>
    <property type="molecule type" value="Genomic_DNA"/>
</dbReference>
<accession>A0A8S9H1J5</accession>
<keyword evidence="5" id="KW-0805">Transcription regulation</keyword>
<evidence type="ECO:0000256" key="5">
    <source>
        <dbReference type="ARBA" id="ARBA00023015"/>
    </source>
</evidence>
<dbReference type="AlphaFoldDB" id="A0A8S9H1J5"/>